<name>A0A444JVH0_9GAMM</name>
<evidence type="ECO:0000313" key="3">
    <source>
        <dbReference type="Proteomes" id="UP000287563"/>
    </source>
</evidence>
<dbReference type="InterPro" id="IPR004675">
    <property type="entry name" value="AhpD_core"/>
</dbReference>
<evidence type="ECO:0000259" key="1">
    <source>
        <dbReference type="Pfam" id="PF02627"/>
    </source>
</evidence>
<dbReference type="EMBL" id="RJLM01000001">
    <property type="protein sequence ID" value="RWX57045.1"/>
    <property type="molecule type" value="Genomic_DNA"/>
</dbReference>
<organism evidence="2 3">
    <name type="scientific">Photobacterium chitinilyticum</name>
    <dbReference type="NCBI Taxonomy" id="2485123"/>
    <lineage>
        <taxon>Bacteria</taxon>
        <taxon>Pseudomonadati</taxon>
        <taxon>Pseudomonadota</taxon>
        <taxon>Gammaproteobacteria</taxon>
        <taxon>Vibrionales</taxon>
        <taxon>Vibrionaceae</taxon>
        <taxon>Photobacterium</taxon>
    </lineage>
</organism>
<feature type="domain" description="Carboxymuconolactone decarboxylase-like" evidence="1">
    <location>
        <begin position="11"/>
        <end position="93"/>
    </location>
</feature>
<dbReference type="Proteomes" id="UP000287563">
    <property type="component" value="Unassembled WGS sequence"/>
</dbReference>
<protein>
    <submittedName>
        <fullName evidence="2">Carboxymuconolactone decarboxylase family protein</fullName>
    </submittedName>
</protein>
<sequence>MSRVNIYATQPEAYNAMFTLEKYIKNSKLPPILEELIRVRTSQINGCAYCIQMHTKSALQQGETHERLFLLSAWKQSSLFTPEEQAVLALTEEVTQISNDGVSDTTYKQLEEHFDRKQIAQLIMLISTMNIWNRIAVATNVHES</sequence>
<dbReference type="Gene3D" id="1.20.1290.10">
    <property type="entry name" value="AhpD-like"/>
    <property type="match status" value="1"/>
</dbReference>
<dbReference type="NCBIfam" id="TIGR00778">
    <property type="entry name" value="ahpD_dom"/>
    <property type="match status" value="1"/>
</dbReference>
<reference evidence="2 3" key="1">
    <citation type="submission" date="2018-11" db="EMBL/GenBank/DDBJ databases">
        <title>Photobacterium sp. BEI247 sp. nov., a marine bacterium isolated from Yongle Blue Hole in the South China Sea.</title>
        <authorList>
            <person name="Wang X."/>
        </authorList>
    </citation>
    <scope>NUCLEOTIDE SEQUENCE [LARGE SCALE GENOMIC DNA]</scope>
    <source>
        <strain evidence="3">BEI247</strain>
    </source>
</reference>
<dbReference type="InterPro" id="IPR029032">
    <property type="entry name" value="AhpD-like"/>
</dbReference>
<keyword evidence="3" id="KW-1185">Reference proteome</keyword>
<dbReference type="PANTHER" id="PTHR34846">
    <property type="entry name" value="4-CARBOXYMUCONOLACTONE DECARBOXYLASE FAMILY PROTEIN (AFU_ORTHOLOGUE AFUA_6G11590)"/>
    <property type="match status" value="1"/>
</dbReference>
<dbReference type="SUPFAM" id="SSF69118">
    <property type="entry name" value="AhpD-like"/>
    <property type="match status" value="1"/>
</dbReference>
<dbReference type="OrthoDB" id="9801997at2"/>
<comment type="caution">
    <text evidence="2">The sequence shown here is derived from an EMBL/GenBank/DDBJ whole genome shotgun (WGS) entry which is preliminary data.</text>
</comment>
<evidence type="ECO:0000313" key="2">
    <source>
        <dbReference type="EMBL" id="RWX57045.1"/>
    </source>
</evidence>
<dbReference type="GO" id="GO:0051920">
    <property type="term" value="F:peroxiredoxin activity"/>
    <property type="evidence" value="ECO:0007669"/>
    <property type="project" value="InterPro"/>
</dbReference>
<gene>
    <name evidence="2" type="ORF">EDI28_03120</name>
</gene>
<dbReference type="AlphaFoldDB" id="A0A444JVH0"/>
<dbReference type="InterPro" id="IPR003779">
    <property type="entry name" value="CMD-like"/>
</dbReference>
<proteinExistence type="predicted"/>
<dbReference type="PANTHER" id="PTHR34846:SF10">
    <property type="entry name" value="CYTOPLASMIC PROTEIN"/>
    <property type="match status" value="1"/>
</dbReference>
<dbReference type="Pfam" id="PF02627">
    <property type="entry name" value="CMD"/>
    <property type="match status" value="1"/>
</dbReference>
<dbReference type="RefSeq" id="WP_128782359.1">
    <property type="nucleotide sequence ID" value="NZ_JAKJSG010000018.1"/>
</dbReference>
<accession>A0A444JVH0</accession>